<dbReference type="InterPro" id="IPR050266">
    <property type="entry name" value="AB_hydrolase_sf"/>
</dbReference>
<comment type="caution">
    <text evidence="3">The sequence shown here is derived from an EMBL/GenBank/DDBJ whole genome shotgun (WGS) entry which is preliminary data.</text>
</comment>
<dbReference type="PRINTS" id="PR00412">
    <property type="entry name" value="EPOXHYDRLASE"/>
</dbReference>
<dbReference type="GO" id="GO:0016787">
    <property type="term" value="F:hydrolase activity"/>
    <property type="evidence" value="ECO:0007669"/>
    <property type="project" value="UniProtKB-KW"/>
</dbReference>
<dbReference type="Proteomes" id="UP001500542">
    <property type="component" value="Unassembled WGS sequence"/>
</dbReference>
<proteinExistence type="predicted"/>
<dbReference type="InterPro" id="IPR006311">
    <property type="entry name" value="TAT_signal"/>
</dbReference>
<reference evidence="4" key="1">
    <citation type="journal article" date="2019" name="Int. J. Syst. Evol. Microbiol.">
        <title>The Global Catalogue of Microorganisms (GCM) 10K type strain sequencing project: providing services to taxonomists for standard genome sequencing and annotation.</title>
        <authorList>
            <consortium name="The Broad Institute Genomics Platform"/>
            <consortium name="The Broad Institute Genome Sequencing Center for Infectious Disease"/>
            <person name="Wu L."/>
            <person name="Ma J."/>
        </authorList>
    </citation>
    <scope>NUCLEOTIDE SEQUENCE [LARGE SCALE GENOMIC DNA]</scope>
    <source>
        <strain evidence="4">JCM 10977</strain>
    </source>
</reference>
<dbReference type="Gene3D" id="3.40.50.1820">
    <property type="entry name" value="alpha/beta hydrolase"/>
    <property type="match status" value="1"/>
</dbReference>
<dbReference type="SUPFAM" id="SSF53474">
    <property type="entry name" value="alpha/beta-Hydrolases"/>
    <property type="match status" value="1"/>
</dbReference>
<evidence type="ECO:0000313" key="4">
    <source>
        <dbReference type="Proteomes" id="UP001500542"/>
    </source>
</evidence>
<evidence type="ECO:0000313" key="3">
    <source>
        <dbReference type="EMBL" id="GAA0924771.1"/>
    </source>
</evidence>
<keyword evidence="1" id="KW-0732">Signal</keyword>
<feature type="signal peptide" evidence="1">
    <location>
        <begin position="1"/>
        <end position="27"/>
    </location>
</feature>
<keyword evidence="4" id="KW-1185">Reference proteome</keyword>
<organism evidence="3 4">
    <name type="scientific">Kribbella koreensis</name>
    <dbReference type="NCBI Taxonomy" id="57909"/>
    <lineage>
        <taxon>Bacteria</taxon>
        <taxon>Bacillati</taxon>
        <taxon>Actinomycetota</taxon>
        <taxon>Actinomycetes</taxon>
        <taxon>Propionibacteriales</taxon>
        <taxon>Kribbellaceae</taxon>
        <taxon>Kribbella</taxon>
    </lineage>
</organism>
<name>A0ABP3ZT48_9ACTN</name>
<sequence>MISRRTFSKVVGAGAAAAAVVPGIASAAPVAVGGLGRLRHVQTDLLDIAYYESGPAGGPVVLLGHGWPYSPYAFTHVVPELVRAGYRVLTPFLRGHGETTFVSADTFRSGQQAALGSDWIAFMDALQIPKAIFAGYDWGGRGLCVAAALWPERCVALVSVNSYLVQNLDPKLAVIPAAPAVEAAQWYFDYFTTERGKNGLTQNRKEIARVVWTKNSPTWDYTEADLDRAASLMTNPDYVAVVLHVYRHRRLTEPGDPRYDALEAQLRKQPPITVPAVTLDGKDDGNFPWTDGKPSAFHFTGPRVHHVVQGAGHNLPQEKPRAFVKAILEAARLH</sequence>
<evidence type="ECO:0000259" key="2">
    <source>
        <dbReference type="Pfam" id="PF00561"/>
    </source>
</evidence>
<protein>
    <submittedName>
        <fullName evidence="3">Alpha/beta hydrolase</fullName>
    </submittedName>
</protein>
<dbReference type="PANTHER" id="PTHR43798">
    <property type="entry name" value="MONOACYLGLYCEROL LIPASE"/>
    <property type="match status" value="1"/>
</dbReference>
<evidence type="ECO:0000256" key="1">
    <source>
        <dbReference type="SAM" id="SignalP"/>
    </source>
</evidence>
<dbReference type="EMBL" id="BAAAHK010000001">
    <property type="protein sequence ID" value="GAA0924771.1"/>
    <property type="molecule type" value="Genomic_DNA"/>
</dbReference>
<dbReference type="InterPro" id="IPR000639">
    <property type="entry name" value="Epox_hydrolase-like"/>
</dbReference>
<dbReference type="PANTHER" id="PTHR43798:SF33">
    <property type="entry name" value="HYDROLASE, PUTATIVE (AFU_ORTHOLOGUE AFUA_2G14860)-RELATED"/>
    <property type="match status" value="1"/>
</dbReference>
<gene>
    <name evidence="3" type="ORF">GCM10009554_03770</name>
</gene>
<dbReference type="PROSITE" id="PS51318">
    <property type="entry name" value="TAT"/>
    <property type="match status" value="1"/>
</dbReference>
<feature type="domain" description="AB hydrolase-1" evidence="2">
    <location>
        <begin position="59"/>
        <end position="316"/>
    </location>
</feature>
<dbReference type="InterPro" id="IPR029058">
    <property type="entry name" value="AB_hydrolase_fold"/>
</dbReference>
<dbReference type="Pfam" id="PF00561">
    <property type="entry name" value="Abhydrolase_1"/>
    <property type="match status" value="1"/>
</dbReference>
<feature type="chain" id="PRO_5045548624" evidence="1">
    <location>
        <begin position="28"/>
        <end position="334"/>
    </location>
</feature>
<keyword evidence="3" id="KW-0378">Hydrolase</keyword>
<dbReference type="InterPro" id="IPR000073">
    <property type="entry name" value="AB_hydrolase_1"/>
</dbReference>
<accession>A0ABP3ZT48</accession>
<dbReference type="RefSeq" id="WP_343964068.1">
    <property type="nucleotide sequence ID" value="NZ_BAAAHK010000001.1"/>
</dbReference>